<dbReference type="EMBL" id="RBVX01000076">
    <property type="protein sequence ID" value="RSL29309.1"/>
    <property type="molecule type" value="Genomic_DNA"/>
</dbReference>
<comment type="caution">
    <text evidence="2">The sequence shown here is derived from an EMBL/GenBank/DDBJ whole genome shotgun (WGS) entry which is preliminary data.</text>
</comment>
<keyword evidence="3" id="KW-1185">Reference proteome</keyword>
<proteinExistence type="predicted"/>
<dbReference type="Proteomes" id="UP000275076">
    <property type="component" value="Unassembled WGS sequence"/>
</dbReference>
<evidence type="ECO:0000256" key="1">
    <source>
        <dbReference type="SAM" id="Phobius"/>
    </source>
</evidence>
<protein>
    <submittedName>
        <fullName evidence="2">Uncharacterized protein</fullName>
    </submittedName>
</protein>
<feature type="transmembrane region" description="Helical" evidence="1">
    <location>
        <begin position="6"/>
        <end position="24"/>
    </location>
</feature>
<name>A0A428MT47_9BACI</name>
<gene>
    <name evidence="2" type="ORF">D7Z54_31910</name>
</gene>
<dbReference type="RefSeq" id="WP_125562773.1">
    <property type="nucleotide sequence ID" value="NZ_RBVX01000076.1"/>
</dbReference>
<reference evidence="2 3" key="1">
    <citation type="submission" date="2018-10" db="EMBL/GenBank/DDBJ databases">
        <title>Draft genome sequence of Bacillus salarius IM0101, isolated from a hypersaline soil in Inner Mongolia, China.</title>
        <authorList>
            <person name="Yamprayoonswat W."/>
            <person name="Boonvisut S."/>
            <person name="Jumpathong W."/>
            <person name="Sittihan S."/>
            <person name="Ruangsuj P."/>
            <person name="Wanthongcharoen S."/>
            <person name="Thongpramul N."/>
            <person name="Pimmason S."/>
            <person name="Yu B."/>
            <person name="Yasawong M."/>
        </authorList>
    </citation>
    <scope>NUCLEOTIDE SEQUENCE [LARGE SCALE GENOMIC DNA]</scope>
    <source>
        <strain evidence="2 3">IM0101</strain>
    </source>
</reference>
<evidence type="ECO:0000313" key="2">
    <source>
        <dbReference type="EMBL" id="RSL29309.1"/>
    </source>
</evidence>
<organism evidence="2 3">
    <name type="scientific">Salibacterium salarium</name>
    <dbReference type="NCBI Taxonomy" id="284579"/>
    <lineage>
        <taxon>Bacteria</taxon>
        <taxon>Bacillati</taxon>
        <taxon>Bacillota</taxon>
        <taxon>Bacilli</taxon>
        <taxon>Bacillales</taxon>
        <taxon>Bacillaceae</taxon>
    </lineage>
</organism>
<keyword evidence="1" id="KW-1133">Transmembrane helix</keyword>
<feature type="transmembrane region" description="Helical" evidence="1">
    <location>
        <begin position="176"/>
        <end position="193"/>
    </location>
</feature>
<keyword evidence="1" id="KW-0812">Transmembrane</keyword>
<evidence type="ECO:0000313" key="3">
    <source>
        <dbReference type="Proteomes" id="UP000275076"/>
    </source>
</evidence>
<accession>A0A428MT47</accession>
<dbReference type="AlphaFoldDB" id="A0A428MT47"/>
<sequence>MSNEYISLISAGIGGMVALIVLAVNQLMQHKRWKENLQRKGEDKYLDQKIDTLHETNVELFKLANNALTLARIGDDKGTNYIADEYKILDEKIRSVIALLSPYLSKDKKEEIDILYDLLTEIRLRLNKEVCGEEKDIITHLYWLNESIWEFRDQLSIDMKTFYTDNRLNSNWSLKLFSISVLFNILFIIYILFM</sequence>
<keyword evidence="1" id="KW-0472">Membrane</keyword>